<feature type="signal peptide" evidence="1">
    <location>
        <begin position="1"/>
        <end position="22"/>
    </location>
</feature>
<organism evidence="2 3">
    <name type="scientific">Bdellovibrio svalbardensis</name>
    <dbReference type="NCBI Taxonomy" id="2972972"/>
    <lineage>
        <taxon>Bacteria</taxon>
        <taxon>Pseudomonadati</taxon>
        <taxon>Bdellovibrionota</taxon>
        <taxon>Bdellovibrionia</taxon>
        <taxon>Bdellovibrionales</taxon>
        <taxon>Pseudobdellovibrionaceae</taxon>
        <taxon>Bdellovibrio</taxon>
    </lineage>
</organism>
<reference evidence="2" key="1">
    <citation type="submission" date="2022-08" db="EMBL/GenBank/DDBJ databases">
        <title>Novel Bdellovibrio Species Isolated from Svalbard: Designation Bdellovibrio svalbardensis.</title>
        <authorList>
            <person name="Mitchell R.J."/>
            <person name="Choi S.Y."/>
        </authorList>
    </citation>
    <scope>NUCLEOTIDE SEQUENCE</scope>
    <source>
        <strain evidence="2">PAP01</strain>
    </source>
</reference>
<evidence type="ECO:0000256" key="1">
    <source>
        <dbReference type="SAM" id="SignalP"/>
    </source>
</evidence>
<dbReference type="Proteomes" id="UP001152321">
    <property type="component" value="Unassembled WGS sequence"/>
</dbReference>
<proteinExistence type="predicted"/>
<feature type="chain" id="PRO_5046822930" evidence="1">
    <location>
        <begin position="23"/>
        <end position="422"/>
    </location>
</feature>
<keyword evidence="1" id="KW-0732">Signal</keyword>
<dbReference type="RefSeq" id="WP_277576946.1">
    <property type="nucleotide sequence ID" value="NZ_JANRMI010000001.1"/>
</dbReference>
<protein>
    <submittedName>
        <fullName evidence="2">Uncharacterized protein</fullName>
    </submittedName>
</protein>
<dbReference type="EMBL" id="JANRMI010000001">
    <property type="protein sequence ID" value="MDG0815471.1"/>
    <property type="molecule type" value="Genomic_DNA"/>
</dbReference>
<comment type="caution">
    <text evidence="2">The sequence shown here is derived from an EMBL/GenBank/DDBJ whole genome shotgun (WGS) entry which is preliminary data.</text>
</comment>
<evidence type="ECO:0000313" key="2">
    <source>
        <dbReference type="EMBL" id="MDG0815471.1"/>
    </source>
</evidence>
<sequence length="422" mass="48154">MFKACVRLWPVLLLFSSLTAQAAKKWDYRNTFESYLYYTNSSPLDNGVNPGNQILGLPGHTGVVDLRDDFNILTSKTKWVVRPRWTLTSTKTEKQNPSSSYTTSQGKLDLTSGYLDWDLSEKWKAVVGLQVYQWGPGEFINPSNVFFHFSNDQRSFFYVQKGLVLARLNWTPSPNWSLVLIDEPISNNEQPFQVEKDFQPKSTLKIDYHTDGSSSLGAVVGTEGYGRPFFGEYFTWYLTDAVSFYADLRHLVGSYTYDPSMDSNGFIQLVETDPNSGQMFTIADWGLRYEGRVDFRMEWFYNGVGWDKEALKYAIQGITYPNPYLVNNLKRYSHSGLELPGQNYFYLSLRIPDLGKKKDASLYMRNILSAQDQSGVFQVSADKALSDSWTGYLEVLSSYGADMTEFRLLYGVQGSVGLRWAL</sequence>
<name>A0ABT6DF45_9BACT</name>
<accession>A0ABT6DF45</accession>
<gene>
    <name evidence="2" type="ORF">NWE73_03790</name>
</gene>
<evidence type="ECO:0000313" key="3">
    <source>
        <dbReference type="Proteomes" id="UP001152321"/>
    </source>
</evidence>
<keyword evidence="3" id="KW-1185">Reference proteome</keyword>